<comment type="caution">
    <text evidence="6">The sequence shown here is derived from an EMBL/GenBank/DDBJ whole genome shotgun (WGS) entry which is preliminary data.</text>
</comment>
<proteinExistence type="predicted"/>
<evidence type="ECO:0000259" key="5">
    <source>
        <dbReference type="PROSITE" id="PS50303"/>
    </source>
</evidence>
<keyword evidence="1" id="KW-0677">Repeat</keyword>
<evidence type="ECO:0000313" key="6">
    <source>
        <dbReference type="EMBL" id="KAF7341853.1"/>
    </source>
</evidence>
<sequence>MQHPHPHQPASLLAHALYDHHPLYDHSSPPRAPPPPSAAAAPSIWAPQPQANEAAWPRALEAFSRAAVPEAFSRAAVPATITRAREDIDVFGPLAALGVVGDRRGVNVSLGASRTGSASPDIKADIHVEQLLRTLNLNSPEPMPAPATPTTPAARSSPGSASGSARSVHSVRSGGSAHSIHSNTSSGKPKPTPLTLDFSFASSNSGASATSASASASFNADTSSSNTSNTTSSSNLSSASSLAAASSLAQNLSSTSEGDSLPSLPTGSGGTGSYPQSPDFSPLSFSSALLTPLDSPHGLGSPHTLSHGNAQLVQLSPTHALHSLSPVRSTLHSPMHSPTHNLNSPTHAHGLYSPGGHGLHSPGGYFHNKERGAYAYDPPSPYGLGHGHGLLGSPGARLPSSLGLGFNNANDLGTAASPNANANANATATANANLDNGRFLPLPPTPPSLPSLMLTSHAPSHTHAHSQFGSGLGGARVGEDAAYYHARGLSSGGLDYRVNVNASASSGMSANMGAGTSDWMRADDGLGLELGPGLGLGQGRGLGLGYGQTGSTASGGGSAVLERTMFGGGGMGLGSGGGAALYADEGVGVGRASFAYQQQQLQLQQQQLEQQLQLRAQRQQVEAQQQQLEAQQRAQQVQQQQLQQQQDALGLGLAAFGGGGKVWDTGVGAGNAGAGVSGAGSSGEHGQGHGARERRASSSGNEPINFLSLLHPSSSPPYAAFVARIIKSADQQASIFLQQKLKVAGVEERGRIVDAICARGGEMMMHRFGNWAVQRCLEAATGAEERRKIVACMRGRVVDLATNCYGCHVLQKALDCEEEEVRLLIVSELLMGDPAQTLVNKHASHVWSKIMELSWTPPAPPIFAYVNKALKGKWAALACHETGSLVVQHAFENLEESAKDGIVQELLGQGTAVFGEVAKSQWGSYCIQHILEHGSDKHRQMALDHLLTGLLEFATNEQGSKSVVKALKEGGKETLDRVVQRMCEPAKGARRAMIVDLALSLTGSQLIASVLPTVDKDQRALLYDCIRGHIVTLRGCKTGSKVIWLFDRMRAYYGY</sequence>
<feature type="repeat" description="Pumilio" evidence="2">
    <location>
        <begin position="869"/>
        <end position="904"/>
    </location>
</feature>
<feature type="repeat" description="Pumilio" evidence="2">
    <location>
        <begin position="788"/>
        <end position="827"/>
    </location>
</feature>
<evidence type="ECO:0000256" key="2">
    <source>
        <dbReference type="PROSITE-ProRule" id="PRU00317"/>
    </source>
</evidence>
<evidence type="ECO:0000256" key="4">
    <source>
        <dbReference type="SAM" id="MobiDB-lite"/>
    </source>
</evidence>
<dbReference type="SMART" id="SM00025">
    <property type="entry name" value="Pumilio"/>
    <property type="match status" value="5"/>
</dbReference>
<dbReference type="EMBL" id="JACAZH010000026">
    <property type="protein sequence ID" value="KAF7341853.1"/>
    <property type="molecule type" value="Genomic_DNA"/>
</dbReference>
<dbReference type="GO" id="GO:0005737">
    <property type="term" value="C:cytoplasm"/>
    <property type="evidence" value="ECO:0007669"/>
    <property type="project" value="TreeGrafter"/>
</dbReference>
<dbReference type="InterPro" id="IPR001313">
    <property type="entry name" value="Pumilio_RNA-bd_rpt"/>
</dbReference>
<dbReference type="InterPro" id="IPR033133">
    <property type="entry name" value="PUM-HD"/>
</dbReference>
<evidence type="ECO:0000256" key="3">
    <source>
        <dbReference type="SAM" id="Coils"/>
    </source>
</evidence>
<dbReference type="Proteomes" id="UP000623467">
    <property type="component" value="Unassembled WGS sequence"/>
</dbReference>
<dbReference type="PANTHER" id="PTHR12537">
    <property type="entry name" value="RNA BINDING PROTEIN PUMILIO-RELATED"/>
    <property type="match status" value="1"/>
</dbReference>
<feature type="region of interest" description="Disordered" evidence="4">
    <location>
        <begin position="23"/>
        <end position="43"/>
    </location>
</feature>
<evidence type="ECO:0000313" key="7">
    <source>
        <dbReference type="Proteomes" id="UP000623467"/>
    </source>
</evidence>
<keyword evidence="7" id="KW-1185">Reference proteome</keyword>
<accession>A0A8H6XHY4</accession>
<feature type="region of interest" description="Disordered" evidence="4">
    <location>
        <begin position="217"/>
        <end position="236"/>
    </location>
</feature>
<dbReference type="InterPro" id="IPR011989">
    <property type="entry name" value="ARM-like"/>
</dbReference>
<dbReference type="GO" id="GO:0010608">
    <property type="term" value="P:post-transcriptional regulation of gene expression"/>
    <property type="evidence" value="ECO:0007669"/>
    <property type="project" value="TreeGrafter"/>
</dbReference>
<name>A0A8H6XHY4_9AGAR</name>
<dbReference type="PROSITE" id="PS50303">
    <property type="entry name" value="PUM_HD"/>
    <property type="match status" value="1"/>
</dbReference>
<feature type="region of interest" description="Disordered" evidence="4">
    <location>
        <begin position="328"/>
        <end position="356"/>
    </location>
</feature>
<feature type="compositionally biased region" description="Low complexity" evidence="4">
    <location>
        <begin position="150"/>
        <end position="167"/>
    </location>
</feature>
<dbReference type="GO" id="GO:0003730">
    <property type="term" value="F:mRNA 3'-UTR binding"/>
    <property type="evidence" value="ECO:0007669"/>
    <property type="project" value="TreeGrafter"/>
</dbReference>
<dbReference type="PROSITE" id="PS50302">
    <property type="entry name" value="PUM"/>
    <property type="match status" value="3"/>
</dbReference>
<feature type="compositionally biased region" description="Low complexity" evidence="4">
    <location>
        <begin position="250"/>
        <end position="266"/>
    </location>
</feature>
<dbReference type="InterPro" id="IPR016024">
    <property type="entry name" value="ARM-type_fold"/>
</dbReference>
<evidence type="ECO:0000256" key="1">
    <source>
        <dbReference type="ARBA" id="ARBA00022737"/>
    </source>
</evidence>
<gene>
    <name evidence="6" type="ORF">MSAN_02040800</name>
</gene>
<dbReference type="PANTHER" id="PTHR12537:SF48">
    <property type="entry name" value="MEIOTIC COILED-COIL PROTEIN 2"/>
    <property type="match status" value="1"/>
</dbReference>
<feature type="region of interest" description="Disordered" evidence="4">
    <location>
        <begin position="674"/>
        <end position="700"/>
    </location>
</feature>
<feature type="compositionally biased region" description="Polar residues" evidence="4">
    <location>
        <begin position="328"/>
        <end position="346"/>
    </location>
</feature>
<keyword evidence="3" id="KW-0175">Coiled coil</keyword>
<protein>
    <submittedName>
        <fullName evidence="6">ARM repeat-containing protein</fullName>
    </submittedName>
</protein>
<feature type="compositionally biased region" description="Basic and acidic residues" evidence="4">
    <location>
        <begin position="686"/>
        <end position="696"/>
    </location>
</feature>
<feature type="region of interest" description="Disordered" evidence="4">
    <location>
        <begin position="250"/>
        <end position="278"/>
    </location>
</feature>
<dbReference type="Gene3D" id="1.20.1600.10">
    <property type="entry name" value="Outer membrane efflux proteins (OEP)"/>
    <property type="match status" value="1"/>
</dbReference>
<feature type="repeat" description="Pumilio" evidence="2">
    <location>
        <begin position="905"/>
        <end position="944"/>
    </location>
</feature>
<reference evidence="6" key="1">
    <citation type="submission" date="2020-05" db="EMBL/GenBank/DDBJ databases">
        <title>Mycena genomes resolve the evolution of fungal bioluminescence.</title>
        <authorList>
            <person name="Tsai I.J."/>
        </authorList>
    </citation>
    <scope>NUCLEOTIDE SEQUENCE</scope>
    <source>
        <strain evidence="6">160909Yilan</strain>
    </source>
</reference>
<feature type="coiled-coil region" evidence="3">
    <location>
        <begin position="609"/>
        <end position="648"/>
    </location>
</feature>
<dbReference type="Pfam" id="PF00806">
    <property type="entry name" value="PUF"/>
    <property type="match status" value="6"/>
</dbReference>
<feature type="compositionally biased region" description="Gly residues" evidence="4">
    <location>
        <begin position="674"/>
        <end position="685"/>
    </location>
</feature>
<organism evidence="6 7">
    <name type="scientific">Mycena sanguinolenta</name>
    <dbReference type="NCBI Taxonomy" id="230812"/>
    <lineage>
        <taxon>Eukaryota</taxon>
        <taxon>Fungi</taxon>
        <taxon>Dikarya</taxon>
        <taxon>Basidiomycota</taxon>
        <taxon>Agaricomycotina</taxon>
        <taxon>Agaricomycetes</taxon>
        <taxon>Agaricomycetidae</taxon>
        <taxon>Agaricales</taxon>
        <taxon>Marasmiineae</taxon>
        <taxon>Mycenaceae</taxon>
        <taxon>Mycena</taxon>
    </lineage>
</organism>
<feature type="region of interest" description="Disordered" evidence="4">
    <location>
        <begin position="137"/>
        <end position="193"/>
    </location>
</feature>
<dbReference type="OrthoDB" id="668540at2759"/>
<feature type="domain" description="PUM-HD" evidence="5">
    <location>
        <begin position="686"/>
        <end position="1050"/>
    </location>
</feature>
<dbReference type="SUPFAM" id="SSF48371">
    <property type="entry name" value="ARM repeat"/>
    <property type="match status" value="1"/>
</dbReference>
<dbReference type="AlphaFoldDB" id="A0A8H6XHY4"/>
<dbReference type="Gene3D" id="1.25.10.10">
    <property type="entry name" value="Leucine-rich Repeat Variant"/>
    <property type="match status" value="1"/>
</dbReference>